<gene>
    <name evidence="2" type="ORF">UV58_C0010G0006</name>
</gene>
<keyword evidence="1" id="KW-0472">Membrane</keyword>
<dbReference type="EMBL" id="LCFA01000010">
    <property type="protein sequence ID" value="KKS82386.1"/>
    <property type="molecule type" value="Genomic_DNA"/>
</dbReference>
<keyword evidence="1" id="KW-1133">Transmembrane helix</keyword>
<name>A0A0G1EH68_9BACT</name>
<accession>A0A0G1EH68</accession>
<reference evidence="2 3" key="1">
    <citation type="journal article" date="2015" name="Nature">
        <title>rRNA introns, odd ribosomes, and small enigmatic genomes across a large radiation of phyla.</title>
        <authorList>
            <person name="Brown C.T."/>
            <person name="Hug L.A."/>
            <person name="Thomas B.C."/>
            <person name="Sharon I."/>
            <person name="Castelle C.J."/>
            <person name="Singh A."/>
            <person name="Wilkins M.J."/>
            <person name="Williams K.H."/>
            <person name="Banfield J.F."/>
        </authorList>
    </citation>
    <scope>NUCLEOTIDE SEQUENCE [LARGE SCALE GENOMIC DNA]</scope>
</reference>
<dbReference type="Proteomes" id="UP000034810">
    <property type="component" value="Unassembled WGS sequence"/>
</dbReference>
<keyword evidence="1" id="KW-0812">Transmembrane</keyword>
<protein>
    <submittedName>
        <fullName evidence="2">Uncharacterized protein</fullName>
    </submittedName>
</protein>
<dbReference type="AlphaFoldDB" id="A0A0G1EH68"/>
<sequence length="328" mass="35595">MNYSINKGNISVALLSIIALVFAIGGFGLGYLTLSNPSPEEVLHNMMASVSSLNSFSPSVSVKTETVSDKEKSTTSYNASIDLDISDPGNGQFRASLNSQGGSEELPLSINAQIILKDKIYYLKIDSGTSIGPFSLDSIADQWVKFDTQKASDKSAISSIGLVNIPTSTTLEITSQEMSQFRELIKNAFIFKDIVDLGKEEINGVKTYHYGFVPDDAALDLFTKESAKLLHSEYQPKSASTSEDLFSQARFEIWMGTKDYLPRKMTVAGLVKDTEKGNVSGSAVLTFSNFNSIPPIQAIADAKPIEEVLESLLNSLFSGFNTSSSNKQ</sequence>
<proteinExistence type="predicted"/>
<feature type="transmembrane region" description="Helical" evidence="1">
    <location>
        <begin position="12"/>
        <end position="34"/>
    </location>
</feature>
<organism evidence="2 3">
    <name type="scientific">Candidatus Wolfebacteria bacterium GW2011_GWC1_43_10</name>
    <dbReference type="NCBI Taxonomy" id="1619011"/>
    <lineage>
        <taxon>Bacteria</taxon>
        <taxon>Candidatus Wolfeibacteriota</taxon>
    </lineage>
</organism>
<dbReference type="Gene3D" id="2.50.20.20">
    <property type="match status" value="1"/>
</dbReference>
<evidence type="ECO:0000256" key="1">
    <source>
        <dbReference type="SAM" id="Phobius"/>
    </source>
</evidence>
<evidence type="ECO:0000313" key="3">
    <source>
        <dbReference type="Proteomes" id="UP000034810"/>
    </source>
</evidence>
<evidence type="ECO:0000313" key="2">
    <source>
        <dbReference type="EMBL" id="KKS82386.1"/>
    </source>
</evidence>
<comment type="caution">
    <text evidence="2">The sequence shown here is derived from an EMBL/GenBank/DDBJ whole genome shotgun (WGS) entry which is preliminary data.</text>
</comment>